<evidence type="ECO:0000259" key="2">
    <source>
        <dbReference type="Pfam" id="PF01738"/>
    </source>
</evidence>
<accession>A0A316E0F8</accession>
<dbReference type="InterPro" id="IPR002925">
    <property type="entry name" value="Dienelactn_hydro"/>
</dbReference>
<dbReference type="Pfam" id="PF01738">
    <property type="entry name" value="DLH"/>
    <property type="match status" value="1"/>
</dbReference>
<keyword evidence="1" id="KW-0732">Signal</keyword>
<name>A0A316E0F8_9BACT</name>
<dbReference type="PANTHER" id="PTHR46623">
    <property type="entry name" value="CARBOXYMETHYLENEBUTENOLIDASE-RELATED"/>
    <property type="match status" value="1"/>
</dbReference>
<evidence type="ECO:0000313" key="3">
    <source>
        <dbReference type="EMBL" id="PWK22969.1"/>
    </source>
</evidence>
<evidence type="ECO:0000313" key="4">
    <source>
        <dbReference type="Proteomes" id="UP000245489"/>
    </source>
</evidence>
<dbReference type="InterPro" id="IPR029058">
    <property type="entry name" value="AB_hydrolase_fold"/>
</dbReference>
<dbReference type="PANTHER" id="PTHR46623:SF6">
    <property type="entry name" value="ALPHA_BETA-HYDROLASES SUPERFAMILY PROTEIN"/>
    <property type="match status" value="1"/>
</dbReference>
<dbReference type="EMBL" id="QGGO01000018">
    <property type="protein sequence ID" value="PWK22969.1"/>
    <property type="molecule type" value="Genomic_DNA"/>
</dbReference>
<keyword evidence="4" id="KW-1185">Reference proteome</keyword>
<gene>
    <name evidence="3" type="ORF">LV89_03236</name>
</gene>
<dbReference type="AlphaFoldDB" id="A0A316E0F8"/>
<dbReference type="SUPFAM" id="SSF53474">
    <property type="entry name" value="alpha/beta-Hydrolases"/>
    <property type="match status" value="1"/>
</dbReference>
<protein>
    <submittedName>
        <fullName evidence="3">Carboxymethylenebutenolidase</fullName>
    </submittedName>
</protein>
<reference evidence="3 4" key="1">
    <citation type="submission" date="2018-05" db="EMBL/GenBank/DDBJ databases">
        <title>Genomic Encyclopedia of Archaeal and Bacterial Type Strains, Phase II (KMG-II): from individual species to whole genera.</title>
        <authorList>
            <person name="Goeker M."/>
        </authorList>
    </citation>
    <scope>NUCLEOTIDE SEQUENCE [LARGE SCALE GENOMIC DNA]</scope>
    <source>
        <strain evidence="3 4">DSM 22214</strain>
    </source>
</reference>
<proteinExistence type="predicted"/>
<comment type="caution">
    <text evidence="3">The sequence shown here is derived from an EMBL/GenBank/DDBJ whole genome shotgun (WGS) entry which is preliminary data.</text>
</comment>
<dbReference type="GO" id="GO:0016787">
    <property type="term" value="F:hydrolase activity"/>
    <property type="evidence" value="ECO:0007669"/>
    <property type="project" value="InterPro"/>
</dbReference>
<dbReference type="Proteomes" id="UP000245489">
    <property type="component" value="Unassembled WGS sequence"/>
</dbReference>
<dbReference type="Gene3D" id="3.40.50.1820">
    <property type="entry name" value="alpha/beta hydrolase"/>
    <property type="match status" value="1"/>
</dbReference>
<feature type="chain" id="PRO_5016240288" evidence="1">
    <location>
        <begin position="20"/>
        <end position="282"/>
    </location>
</feature>
<evidence type="ECO:0000256" key="1">
    <source>
        <dbReference type="SAM" id="SignalP"/>
    </source>
</evidence>
<dbReference type="RefSeq" id="WP_109744008.1">
    <property type="nucleotide sequence ID" value="NZ_QGGO01000018.1"/>
</dbReference>
<dbReference type="InterPro" id="IPR051049">
    <property type="entry name" value="Dienelactone_hydrolase-like"/>
</dbReference>
<sequence length="282" mass="31189">MKKLLLTLLVSTVSHFVFSQTCCSPTSSLKKDDMQLMASTKEFQKAHAEPLPYTHVSMVGGEMIQFKTPDGQTANAYLINAVKKSNKYLFVYQEWWGLNDHIKKQAEVFYNDLKQKDVNVIAIDMYDGKIATTAEDAGKYMSGADPKRLQSIIQGAVAYVGPKAKIASVGWCFGGGLSLKSALLEGKQAVGCVMYYGMPEKDVEKLKTLNCDVLGLFAAKEQWISPAIVSQFEKDMASAGKKIKVKNYDAEHAFANPSNPKFDKVASEDAYNLAITYLKSKF</sequence>
<feature type="signal peptide" evidence="1">
    <location>
        <begin position="1"/>
        <end position="19"/>
    </location>
</feature>
<dbReference type="OrthoDB" id="9787933at2"/>
<feature type="domain" description="Dienelactone hydrolase" evidence="2">
    <location>
        <begin position="76"/>
        <end position="280"/>
    </location>
</feature>
<organism evidence="3 4">
    <name type="scientific">Arcicella aurantiaca</name>
    <dbReference type="NCBI Taxonomy" id="591202"/>
    <lineage>
        <taxon>Bacteria</taxon>
        <taxon>Pseudomonadati</taxon>
        <taxon>Bacteroidota</taxon>
        <taxon>Cytophagia</taxon>
        <taxon>Cytophagales</taxon>
        <taxon>Flectobacillaceae</taxon>
        <taxon>Arcicella</taxon>
    </lineage>
</organism>